<dbReference type="EMBL" id="JBHSUA010000009">
    <property type="protein sequence ID" value="MFC6396334.1"/>
    <property type="molecule type" value="Genomic_DNA"/>
</dbReference>
<dbReference type="Gene3D" id="2.120.10.30">
    <property type="entry name" value="TolB, C-terminal domain"/>
    <property type="match status" value="1"/>
</dbReference>
<evidence type="ECO:0000313" key="3">
    <source>
        <dbReference type="EMBL" id="MFC6396334.1"/>
    </source>
</evidence>
<dbReference type="PANTHER" id="PTHR19328:SF13">
    <property type="entry name" value="HIPL1 PROTEIN"/>
    <property type="match status" value="1"/>
</dbReference>
<sequence length="409" mass="42108">MDITRRTLIGSGALAVLAACSESGGSTTRDSTTRSSIPSASPTVAGSATSATVGSATATPTATSTAIPKLSVETAASGLEYPWDLVFVDDAVVFTQRTGVLSVLRDGKVATITADLDDVQVSGEGGLLGLELSPDFASDRRIIACFNTTAGDIKVVPLTLSDDLMSATRLRPLLTGIPENPSGQHSGCRPRIGSDGLLYIGTGDTASGTHPQDLDSLGGKVLRLGADGSVPASNPWAAGPGSRRFVWSRGHRNVQGLAVQPGTGRMFSVEHGTSVDDEVNLLAKGANFGWNPVVNGSYNQDVAMTDTSIDGVRAAVWSSGDPTIATSGADFATGAEWGGYAGRLMVACLKGQRLLAMQVRGNGTIGDVHEVPELAGFGRLRTARLDPDGALWVTTSNGGDDKLLRVTPA</sequence>
<comment type="caution">
    <text evidence="3">The sequence shown here is derived from an EMBL/GenBank/DDBJ whole genome shotgun (WGS) entry which is preliminary data.</text>
</comment>
<reference evidence="4" key="1">
    <citation type="journal article" date="2019" name="Int. J. Syst. Evol. Microbiol.">
        <title>The Global Catalogue of Microorganisms (GCM) 10K type strain sequencing project: providing services to taxonomists for standard genome sequencing and annotation.</title>
        <authorList>
            <consortium name="The Broad Institute Genomics Platform"/>
            <consortium name="The Broad Institute Genome Sequencing Center for Infectious Disease"/>
            <person name="Wu L."/>
            <person name="Ma J."/>
        </authorList>
    </citation>
    <scope>NUCLEOTIDE SEQUENCE [LARGE SCALE GENOMIC DNA]</scope>
    <source>
        <strain evidence="4">CGMCC 1.15277</strain>
    </source>
</reference>
<dbReference type="InterPro" id="IPR011042">
    <property type="entry name" value="6-blade_b-propeller_TolB-like"/>
</dbReference>
<protein>
    <submittedName>
        <fullName evidence="3">PQQ-dependent sugar dehydrogenase</fullName>
    </submittedName>
</protein>
<dbReference type="PANTHER" id="PTHR19328">
    <property type="entry name" value="HEDGEHOG-INTERACTING PROTEIN"/>
    <property type="match status" value="1"/>
</dbReference>
<accession>A0ABW1X0P9</accession>
<dbReference type="InterPro" id="IPR011041">
    <property type="entry name" value="Quinoprot_gluc/sorb_DH_b-prop"/>
</dbReference>
<keyword evidence="4" id="KW-1185">Reference proteome</keyword>
<evidence type="ECO:0000256" key="1">
    <source>
        <dbReference type="SAM" id="MobiDB-lite"/>
    </source>
</evidence>
<evidence type="ECO:0000313" key="4">
    <source>
        <dbReference type="Proteomes" id="UP001596266"/>
    </source>
</evidence>
<evidence type="ECO:0000259" key="2">
    <source>
        <dbReference type="Pfam" id="PF07995"/>
    </source>
</evidence>
<proteinExistence type="predicted"/>
<dbReference type="RefSeq" id="WP_343885030.1">
    <property type="nucleotide sequence ID" value="NZ_BAAAKI010000004.1"/>
</dbReference>
<gene>
    <name evidence="3" type="ORF">ACFP57_04945</name>
</gene>
<dbReference type="Pfam" id="PF07995">
    <property type="entry name" value="GSDH"/>
    <property type="match status" value="1"/>
</dbReference>
<name>A0ABW1X0P9_9ACTN</name>
<feature type="domain" description="Glucose/Sorbosone dehydrogenase" evidence="2">
    <location>
        <begin position="79"/>
        <end position="398"/>
    </location>
</feature>
<feature type="region of interest" description="Disordered" evidence="1">
    <location>
        <begin position="23"/>
        <end position="58"/>
    </location>
</feature>
<dbReference type="SUPFAM" id="SSF50952">
    <property type="entry name" value="Soluble quinoprotein glucose dehydrogenase"/>
    <property type="match status" value="1"/>
</dbReference>
<dbReference type="InterPro" id="IPR012938">
    <property type="entry name" value="Glc/Sorbosone_DH"/>
</dbReference>
<dbReference type="PROSITE" id="PS51257">
    <property type="entry name" value="PROKAR_LIPOPROTEIN"/>
    <property type="match status" value="1"/>
</dbReference>
<organism evidence="3 4">
    <name type="scientific">Luteococcus sanguinis</name>
    <dbReference type="NCBI Taxonomy" id="174038"/>
    <lineage>
        <taxon>Bacteria</taxon>
        <taxon>Bacillati</taxon>
        <taxon>Actinomycetota</taxon>
        <taxon>Actinomycetes</taxon>
        <taxon>Propionibacteriales</taxon>
        <taxon>Propionibacteriaceae</taxon>
        <taxon>Luteococcus</taxon>
    </lineage>
</organism>
<dbReference type="Proteomes" id="UP001596266">
    <property type="component" value="Unassembled WGS sequence"/>
</dbReference>